<evidence type="ECO:0000313" key="2">
    <source>
        <dbReference type="EMBL" id="TWF90169.1"/>
    </source>
</evidence>
<reference evidence="2 3" key="1">
    <citation type="submission" date="2019-06" db="EMBL/GenBank/DDBJ databases">
        <title>Sequencing the genomes of 1000 actinobacteria strains.</title>
        <authorList>
            <person name="Klenk H.-P."/>
        </authorList>
    </citation>
    <scope>NUCLEOTIDE SEQUENCE [LARGE SCALE GENOMIC DNA]</scope>
    <source>
        <strain evidence="2 3">DSM 44826</strain>
    </source>
</reference>
<dbReference type="EMBL" id="VIWT01000003">
    <property type="protein sequence ID" value="TWF90169.1"/>
    <property type="molecule type" value="Genomic_DNA"/>
</dbReference>
<comment type="caution">
    <text evidence="2">The sequence shown here is derived from an EMBL/GenBank/DDBJ whole genome shotgun (WGS) entry which is preliminary data.</text>
</comment>
<keyword evidence="2" id="KW-0223">Dioxygenase</keyword>
<dbReference type="GO" id="GO:0051213">
    <property type="term" value="F:dioxygenase activity"/>
    <property type="evidence" value="ECO:0007669"/>
    <property type="project" value="UniProtKB-KW"/>
</dbReference>
<dbReference type="OrthoDB" id="115162at2"/>
<proteinExistence type="predicted"/>
<dbReference type="PANTHER" id="PTHR36113:SF3">
    <property type="entry name" value="SLL5075 PROTEIN"/>
    <property type="match status" value="1"/>
</dbReference>
<feature type="domain" description="VOC" evidence="1">
    <location>
        <begin position="7"/>
        <end position="123"/>
    </location>
</feature>
<evidence type="ECO:0000313" key="3">
    <source>
        <dbReference type="Proteomes" id="UP000317940"/>
    </source>
</evidence>
<dbReference type="PROSITE" id="PS51819">
    <property type="entry name" value="VOC"/>
    <property type="match status" value="1"/>
</dbReference>
<dbReference type="Proteomes" id="UP000317940">
    <property type="component" value="Unassembled WGS sequence"/>
</dbReference>
<dbReference type="InterPro" id="IPR004360">
    <property type="entry name" value="Glyas_Fos-R_dOase_dom"/>
</dbReference>
<keyword evidence="2" id="KW-0560">Oxidoreductase</keyword>
<protein>
    <submittedName>
        <fullName evidence="2">Glyoxalase/bleomycin resistance protein/dioxygenase superfamily protein</fullName>
    </submittedName>
</protein>
<dbReference type="InterPro" id="IPR037523">
    <property type="entry name" value="VOC_core"/>
</dbReference>
<dbReference type="InterPro" id="IPR051332">
    <property type="entry name" value="Fosfomycin_Res_Enzymes"/>
</dbReference>
<dbReference type="RefSeq" id="WP_145909395.1">
    <property type="nucleotide sequence ID" value="NZ_BAAAMZ010000001.1"/>
</dbReference>
<dbReference type="SUPFAM" id="SSF54593">
    <property type="entry name" value="Glyoxalase/Bleomycin resistance protein/Dihydroxybiphenyl dioxygenase"/>
    <property type="match status" value="1"/>
</dbReference>
<organism evidence="2 3">
    <name type="scientific">Kitasatospora viridis</name>
    <dbReference type="NCBI Taxonomy" id="281105"/>
    <lineage>
        <taxon>Bacteria</taxon>
        <taxon>Bacillati</taxon>
        <taxon>Actinomycetota</taxon>
        <taxon>Actinomycetes</taxon>
        <taxon>Kitasatosporales</taxon>
        <taxon>Streptomycetaceae</taxon>
        <taxon>Kitasatospora</taxon>
    </lineage>
</organism>
<dbReference type="AlphaFoldDB" id="A0A561TSS7"/>
<keyword evidence="3" id="KW-1185">Reference proteome</keyword>
<evidence type="ECO:0000259" key="1">
    <source>
        <dbReference type="PROSITE" id="PS51819"/>
    </source>
</evidence>
<dbReference type="PANTHER" id="PTHR36113">
    <property type="entry name" value="LYASE, PUTATIVE-RELATED-RELATED"/>
    <property type="match status" value="1"/>
</dbReference>
<dbReference type="Gene3D" id="3.10.180.10">
    <property type="entry name" value="2,3-Dihydroxybiphenyl 1,2-Dioxygenase, domain 1"/>
    <property type="match status" value="1"/>
</dbReference>
<name>A0A561TSS7_9ACTN</name>
<dbReference type="Pfam" id="PF00903">
    <property type="entry name" value="Glyoxalase"/>
    <property type="match status" value="1"/>
</dbReference>
<sequence length="143" mass="15832">MGTVAMKFDHVRLDVCDIERSAEYYTAALGLREVVRYTVDQRVILQVAPEGLPPGIELWQEAGLTPVPHRTQHAAFSVSDVPRLVEHVRSLGYPITEEPYRIGEETVAFLTDPDGHLIELNDFRGRGIAEAGSGLPARTEHDG</sequence>
<dbReference type="InterPro" id="IPR029068">
    <property type="entry name" value="Glyas_Bleomycin-R_OHBP_Dase"/>
</dbReference>
<gene>
    <name evidence="2" type="ORF">FHX73_13213</name>
</gene>
<accession>A0A561TSS7</accession>